<dbReference type="Proteomes" id="UP000290378">
    <property type="component" value="Unassembled WGS sequence"/>
</dbReference>
<dbReference type="EMBL" id="NXII01000010">
    <property type="protein sequence ID" value="RXI40424.1"/>
    <property type="molecule type" value="Genomic_DNA"/>
</dbReference>
<dbReference type="RefSeq" id="WP_129013749.1">
    <property type="nucleotide sequence ID" value="NZ_CBCSEI010000010.1"/>
</dbReference>
<sequence>MSRLENTNIITNKIKIETSAIRKICYFFSKDFTASQTAAKLNISRQTINSYYKIFREALFDSYIYSQTNGIDLNITYMKIYEKNIYFLEEKNKSFLLDEESFIFLNINNFIKDKLEQTLENNKKINSVRIIYNEHTKNFTILGYYNSSSDLEEFINNRLKKFRGIKKENLNNHIQESFFRFNHSSDEIHKKILTYFSIL</sequence>
<accession>A0A6M8NMG9</accession>
<keyword evidence="2" id="KW-1185">Reference proteome</keyword>
<proteinExistence type="predicted"/>
<gene>
    <name evidence="1" type="ORF">CP963_08515</name>
</gene>
<protein>
    <submittedName>
        <fullName evidence="1">Uncharacterized protein</fullName>
    </submittedName>
</protein>
<evidence type="ECO:0000313" key="2">
    <source>
        <dbReference type="Proteomes" id="UP000290378"/>
    </source>
</evidence>
<reference evidence="1 2" key="1">
    <citation type="submission" date="2017-09" db="EMBL/GenBank/DDBJ databases">
        <title>Genomics of the genus Arcobacter.</title>
        <authorList>
            <person name="Perez-Cataluna A."/>
            <person name="Figueras M.J."/>
            <person name="Salas-Masso N."/>
        </authorList>
    </citation>
    <scope>NUCLEOTIDE SEQUENCE [LARGE SCALE GENOMIC DNA]</scope>
    <source>
        <strain evidence="1 2">CECT 7834</strain>
    </source>
</reference>
<organism evidence="1 2">
    <name type="scientific">Arcobacter cloacae</name>
    <dbReference type="NCBI Taxonomy" id="1054034"/>
    <lineage>
        <taxon>Bacteria</taxon>
        <taxon>Pseudomonadati</taxon>
        <taxon>Campylobacterota</taxon>
        <taxon>Epsilonproteobacteria</taxon>
        <taxon>Campylobacterales</taxon>
        <taxon>Arcobacteraceae</taxon>
        <taxon>Arcobacter</taxon>
    </lineage>
</organism>
<comment type="caution">
    <text evidence="1">The sequence shown here is derived from an EMBL/GenBank/DDBJ whole genome shotgun (WGS) entry which is preliminary data.</text>
</comment>
<dbReference type="AlphaFoldDB" id="A0A6M8NMG9"/>
<name>A0A6M8NMG9_9BACT</name>
<evidence type="ECO:0000313" key="1">
    <source>
        <dbReference type="EMBL" id="RXI40424.1"/>
    </source>
</evidence>